<evidence type="ECO:0000313" key="1">
    <source>
        <dbReference type="EMBL" id="NID13538.1"/>
    </source>
</evidence>
<evidence type="ECO:0000313" key="2">
    <source>
        <dbReference type="Proteomes" id="UP000606008"/>
    </source>
</evidence>
<name>A0ABX0QP22_9BACT</name>
<dbReference type="Proteomes" id="UP000606008">
    <property type="component" value="Unassembled WGS sequence"/>
</dbReference>
<sequence>MNKEQFTLDYRAPNGFPSSCLITVYRDIPLVIASETGVGMSVTNAAELIATEVVNRCNLDSTRLLFIEHYPESQRPKPYGESFDLVTFTWDGPTARNPAWRNLLNNEFGQILQAIET</sequence>
<organism evidence="1 2">
    <name type="scientific">Fibrivirga algicola</name>
    <dbReference type="NCBI Taxonomy" id="2950420"/>
    <lineage>
        <taxon>Bacteria</taxon>
        <taxon>Pseudomonadati</taxon>
        <taxon>Bacteroidota</taxon>
        <taxon>Cytophagia</taxon>
        <taxon>Cytophagales</taxon>
        <taxon>Spirosomataceae</taxon>
        <taxon>Fibrivirga</taxon>
    </lineage>
</organism>
<comment type="caution">
    <text evidence="1">The sequence shown here is derived from an EMBL/GenBank/DDBJ whole genome shotgun (WGS) entry which is preliminary data.</text>
</comment>
<dbReference type="RefSeq" id="WP_166694065.1">
    <property type="nucleotide sequence ID" value="NZ_WAEL01000013.1"/>
</dbReference>
<proteinExistence type="predicted"/>
<reference evidence="2" key="1">
    <citation type="submission" date="2019-09" db="EMBL/GenBank/DDBJ databases">
        <authorList>
            <person name="Jung D.-H."/>
        </authorList>
    </citation>
    <scope>NUCLEOTIDE SEQUENCE [LARGE SCALE GENOMIC DNA]</scope>
    <source>
        <strain evidence="2">JA-25</strain>
    </source>
</reference>
<gene>
    <name evidence="1" type="ORF">F7231_25450</name>
</gene>
<protein>
    <submittedName>
        <fullName evidence="1">Uncharacterized protein</fullName>
    </submittedName>
</protein>
<reference evidence="2" key="2">
    <citation type="submission" date="2023-07" db="EMBL/GenBank/DDBJ databases">
        <authorList>
            <person name="Jung D.-H."/>
        </authorList>
    </citation>
    <scope>NUCLEOTIDE SEQUENCE [LARGE SCALE GENOMIC DNA]</scope>
    <source>
        <strain evidence="2">JA-25</strain>
    </source>
</reference>
<accession>A0ABX0QP22</accession>
<dbReference type="EMBL" id="WAEL01000013">
    <property type="protein sequence ID" value="NID13538.1"/>
    <property type="molecule type" value="Genomic_DNA"/>
</dbReference>
<keyword evidence="2" id="KW-1185">Reference proteome</keyword>